<dbReference type="Gene3D" id="3.40.50.150">
    <property type="entry name" value="Vaccinia Virus protein VP39"/>
    <property type="match status" value="1"/>
</dbReference>
<evidence type="ECO:0000313" key="3">
    <source>
        <dbReference type="EMBL" id="BDZ58395.1"/>
    </source>
</evidence>
<evidence type="ECO:0000313" key="4">
    <source>
        <dbReference type="Proteomes" id="UP001321421"/>
    </source>
</evidence>
<feature type="domain" description="Methyltransferase type 11" evidence="2">
    <location>
        <begin position="229"/>
        <end position="319"/>
    </location>
</feature>
<keyword evidence="4" id="KW-1185">Reference proteome</keyword>
<proteinExistence type="predicted"/>
<dbReference type="Pfam" id="PF08241">
    <property type="entry name" value="Methyltransf_11"/>
    <property type="match status" value="1"/>
</dbReference>
<dbReference type="InterPro" id="IPR013216">
    <property type="entry name" value="Methyltransf_11"/>
</dbReference>
<dbReference type="PANTHER" id="PTHR42912:SF80">
    <property type="entry name" value="METHYLTRANSFERASE DOMAIN-CONTAINING PROTEIN"/>
    <property type="match status" value="1"/>
</dbReference>
<organism evidence="3 4">
    <name type="scientific">Barrientosiimonas endolithica</name>
    <dbReference type="NCBI Taxonomy" id="1535208"/>
    <lineage>
        <taxon>Bacteria</taxon>
        <taxon>Bacillati</taxon>
        <taxon>Actinomycetota</taxon>
        <taxon>Actinomycetes</taxon>
        <taxon>Micrococcales</taxon>
        <taxon>Dermacoccaceae</taxon>
        <taxon>Barrientosiimonas</taxon>
    </lineage>
</organism>
<dbReference type="PANTHER" id="PTHR42912">
    <property type="entry name" value="METHYLTRANSFERASE"/>
    <property type="match status" value="1"/>
</dbReference>
<dbReference type="InterPro" id="IPR029063">
    <property type="entry name" value="SAM-dependent_MTases_sf"/>
</dbReference>
<sequence>MTGAMAEPKNTLKKVARRVPGARALRDTLRARKVGVGAAPATSSPPPPPPADPIAKAITAEFDFTLPKTSSILVLGDEVERVASELRTRGFSTITTTTDASALATFGDDQFRVVVATRGPDADFDRELLGHVARVASTVVLVQPQEQVTVSTSLLEQAGFTGRSEHPVEGAEKETISVLRRMEAQSTLHDFWRQPLPHGNTPQAYLGPVHRSRALHRLIKDLDGDSKILEVGCNVGRNIAYLHDNGYPEVAGIEISPHAVKMLREKYPQLEGREVHIGPAGDILPGFEDDSFDLIYTMAVIEHLHPVEAAPVFDAMVRVAPNILAIEPENRLSHRQYPHDIVKEFTDRGMVHVSTTPMVEAITDHYEAAMEDYQAYRFVRADRAGAGNATDGAAASA</sequence>
<dbReference type="CDD" id="cd02440">
    <property type="entry name" value="AdoMet_MTases"/>
    <property type="match status" value="1"/>
</dbReference>
<evidence type="ECO:0000256" key="1">
    <source>
        <dbReference type="SAM" id="MobiDB-lite"/>
    </source>
</evidence>
<accession>A0ABN6YQJ1</accession>
<dbReference type="Proteomes" id="UP001321421">
    <property type="component" value="Chromosome"/>
</dbReference>
<gene>
    <name evidence="3" type="ORF">GCM10025872_20520</name>
</gene>
<protein>
    <recommendedName>
        <fullName evidence="2">Methyltransferase type 11 domain-containing protein</fullName>
    </recommendedName>
</protein>
<name>A0ABN6YQJ1_9MICO</name>
<reference evidence="4" key="1">
    <citation type="journal article" date="2019" name="Int. J. Syst. Evol. Microbiol.">
        <title>The Global Catalogue of Microorganisms (GCM) 10K type strain sequencing project: providing services to taxonomists for standard genome sequencing and annotation.</title>
        <authorList>
            <consortium name="The Broad Institute Genomics Platform"/>
            <consortium name="The Broad Institute Genome Sequencing Center for Infectious Disease"/>
            <person name="Wu L."/>
            <person name="Ma J."/>
        </authorList>
    </citation>
    <scope>NUCLEOTIDE SEQUENCE [LARGE SCALE GENOMIC DNA]</scope>
    <source>
        <strain evidence="4">NBRC 110608</strain>
    </source>
</reference>
<dbReference type="EMBL" id="AP027735">
    <property type="protein sequence ID" value="BDZ58395.1"/>
    <property type="molecule type" value="Genomic_DNA"/>
</dbReference>
<evidence type="ECO:0000259" key="2">
    <source>
        <dbReference type="Pfam" id="PF08241"/>
    </source>
</evidence>
<feature type="compositionally biased region" description="Pro residues" evidence="1">
    <location>
        <begin position="43"/>
        <end position="52"/>
    </location>
</feature>
<dbReference type="SUPFAM" id="SSF53335">
    <property type="entry name" value="S-adenosyl-L-methionine-dependent methyltransferases"/>
    <property type="match status" value="1"/>
</dbReference>
<feature type="region of interest" description="Disordered" evidence="1">
    <location>
        <begin position="28"/>
        <end position="52"/>
    </location>
</feature>
<dbReference type="InterPro" id="IPR050508">
    <property type="entry name" value="Methyltransf_Superfamily"/>
</dbReference>